<evidence type="ECO:0000313" key="7">
    <source>
        <dbReference type="EMBL" id="NDV35963.1"/>
    </source>
</evidence>
<dbReference type="InterPro" id="IPR050307">
    <property type="entry name" value="Sterol_Desaturase_Related"/>
</dbReference>
<proteinExistence type="predicted"/>
<evidence type="ECO:0000256" key="1">
    <source>
        <dbReference type="ARBA" id="ARBA00004370"/>
    </source>
</evidence>
<evidence type="ECO:0000256" key="4">
    <source>
        <dbReference type="ARBA" id="ARBA00023136"/>
    </source>
</evidence>
<reference evidence="7" key="1">
    <citation type="journal article" date="2020" name="J. Eukaryot. Microbiol.">
        <title>De novo Sequencing, Assembly and Annotation of the Transcriptome for the Free-Living Testate Amoeba Arcella intermedia.</title>
        <authorList>
            <person name="Ribeiro G.M."/>
            <person name="Porfirio-Sousa A.L."/>
            <person name="Maurer-Alcala X.X."/>
            <person name="Katz L.A."/>
            <person name="Lahr D.J.G."/>
        </authorList>
    </citation>
    <scope>NUCLEOTIDE SEQUENCE</scope>
</reference>
<evidence type="ECO:0000256" key="3">
    <source>
        <dbReference type="ARBA" id="ARBA00022989"/>
    </source>
</evidence>
<feature type="transmembrane region" description="Helical" evidence="5">
    <location>
        <begin position="77"/>
        <end position="99"/>
    </location>
</feature>
<dbReference type="GO" id="GO:0005506">
    <property type="term" value="F:iron ion binding"/>
    <property type="evidence" value="ECO:0007669"/>
    <property type="project" value="InterPro"/>
</dbReference>
<organism evidence="7">
    <name type="scientific">Arcella intermedia</name>
    <dbReference type="NCBI Taxonomy" id="1963864"/>
    <lineage>
        <taxon>Eukaryota</taxon>
        <taxon>Amoebozoa</taxon>
        <taxon>Tubulinea</taxon>
        <taxon>Elardia</taxon>
        <taxon>Arcellinida</taxon>
        <taxon>Sphaerothecina</taxon>
        <taxon>Arcellidae</taxon>
        <taxon>Arcella</taxon>
    </lineage>
</organism>
<keyword evidence="2 5" id="KW-0812">Transmembrane</keyword>
<feature type="transmembrane region" description="Helical" evidence="5">
    <location>
        <begin position="37"/>
        <end position="57"/>
    </location>
</feature>
<keyword evidence="3 5" id="KW-1133">Transmembrane helix</keyword>
<sequence>MVVVGMELQDALFTHLLKYKSIPKIPIRGPHLDKLGLVDYSFVVFNKITTPLFLYHLTQFCYLSSRITWSIPDLPSFLWRFFLAVPALFIIYDFFYCFFHRFLHHPSVYRFVHKHHHQQNAPTRGLVDALNTHPFEYVTGEWDHLFATYLLTLVMEVPVQAIMAFMLIGSFLAGLNHTRLDIGLWLIYQVKHHDAHHRYPTVNYGQYIVLWDLVFKSYQESRESRGNNVSKRK</sequence>
<comment type="subcellular location">
    <subcellularLocation>
        <location evidence="1">Membrane</location>
    </subcellularLocation>
</comment>
<dbReference type="InterPro" id="IPR006694">
    <property type="entry name" value="Fatty_acid_hydroxylase"/>
</dbReference>
<keyword evidence="4 5" id="KW-0472">Membrane</keyword>
<accession>A0A6B2LFY8</accession>
<feature type="domain" description="Fatty acid hydroxylase" evidence="6">
    <location>
        <begin position="87"/>
        <end position="216"/>
    </location>
</feature>
<dbReference type="GO" id="GO:0008610">
    <property type="term" value="P:lipid biosynthetic process"/>
    <property type="evidence" value="ECO:0007669"/>
    <property type="project" value="InterPro"/>
</dbReference>
<dbReference type="EMBL" id="GIBP01006994">
    <property type="protein sequence ID" value="NDV35963.1"/>
    <property type="molecule type" value="Transcribed_RNA"/>
</dbReference>
<evidence type="ECO:0000256" key="2">
    <source>
        <dbReference type="ARBA" id="ARBA00022692"/>
    </source>
</evidence>
<dbReference type="AlphaFoldDB" id="A0A6B2LFY8"/>
<dbReference type="GO" id="GO:0016020">
    <property type="term" value="C:membrane"/>
    <property type="evidence" value="ECO:0007669"/>
    <property type="project" value="UniProtKB-SubCell"/>
</dbReference>
<protein>
    <recommendedName>
        <fullName evidence="6">Fatty acid hydroxylase domain-containing protein</fullName>
    </recommendedName>
</protein>
<evidence type="ECO:0000259" key="6">
    <source>
        <dbReference type="Pfam" id="PF04116"/>
    </source>
</evidence>
<dbReference type="Pfam" id="PF04116">
    <property type="entry name" value="FA_hydroxylase"/>
    <property type="match status" value="1"/>
</dbReference>
<dbReference type="PANTHER" id="PTHR11863">
    <property type="entry name" value="STEROL DESATURASE"/>
    <property type="match status" value="1"/>
</dbReference>
<dbReference type="GO" id="GO:0016491">
    <property type="term" value="F:oxidoreductase activity"/>
    <property type="evidence" value="ECO:0007669"/>
    <property type="project" value="InterPro"/>
</dbReference>
<evidence type="ECO:0000256" key="5">
    <source>
        <dbReference type="SAM" id="Phobius"/>
    </source>
</evidence>
<name>A0A6B2LFY8_9EUKA</name>